<sequence length="240" mass="26496">MIKYAVIAALMVVTVVQCHSIKKTNIQPWNIISKRGMNPSQNVPMEILMFFNCEDLRPEPYNTLSDDIMDALEEGNRDALCNEHAEEMMRVIMAESTQRNCDLAHVEAFMDAAHSLHCLNTITTYNWELADCDNTDGEFIWLPVELGTNPEEHCGDMEKSAAIGCHVLAEAKKRDCDLESVGFGIMMLNYAICGEDAAIPQSLPCMPDLWGSASYSSGDYSSDDYSSDDYSSGSSSGSSS</sequence>
<evidence type="ECO:0000313" key="3">
    <source>
        <dbReference type="EMBL" id="CAH1783723.1"/>
    </source>
</evidence>
<proteinExistence type="predicted"/>
<gene>
    <name evidence="3" type="ORF">OFUS_LOCUS10035</name>
</gene>
<evidence type="ECO:0000256" key="2">
    <source>
        <dbReference type="SAM" id="SignalP"/>
    </source>
</evidence>
<name>A0A8J1T744_OWEFU</name>
<comment type="caution">
    <text evidence="3">The sequence shown here is derived from an EMBL/GenBank/DDBJ whole genome shotgun (WGS) entry which is preliminary data.</text>
</comment>
<feature type="compositionally biased region" description="Low complexity" evidence="1">
    <location>
        <begin position="228"/>
        <end position="240"/>
    </location>
</feature>
<dbReference type="AlphaFoldDB" id="A0A8J1T744"/>
<feature type="signal peptide" evidence="2">
    <location>
        <begin position="1"/>
        <end position="18"/>
    </location>
</feature>
<evidence type="ECO:0000256" key="1">
    <source>
        <dbReference type="SAM" id="MobiDB-lite"/>
    </source>
</evidence>
<keyword evidence="2" id="KW-0732">Signal</keyword>
<dbReference type="EMBL" id="CAIIXF020000005">
    <property type="protein sequence ID" value="CAH1783723.1"/>
    <property type="molecule type" value="Genomic_DNA"/>
</dbReference>
<evidence type="ECO:0000313" key="4">
    <source>
        <dbReference type="Proteomes" id="UP000749559"/>
    </source>
</evidence>
<feature type="chain" id="PRO_5044229531" evidence="2">
    <location>
        <begin position="19"/>
        <end position="240"/>
    </location>
</feature>
<dbReference type="Proteomes" id="UP000749559">
    <property type="component" value="Unassembled WGS sequence"/>
</dbReference>
<keyword evidence="4" id="KW-1185">Reference proteome</keyword>
<feature type="region of interest" description="Disordered" evidence="1">
    <location>
        <begin position="218"/>
        <end position="240"/>
    </location>
</feature>
<reference evidence="3" key="1">
    <citation type="submission" date="2022-03" db="EMBL/GenBank/DDBJ databases">
        <authorList>
            <person name="Martin C."/>
        </authorList>
    </citation>
    <scope>NUCLEOTIDE SEQUENCE</scope>
</reference>
<organism evidence="3 4">
    <name type="scientific">Owenia fusiformis</name>
    <name type="common">Polychaete worm</name>
    <dbReference type="NCBI Taxonomy" id="6347"/>
    <lineage>
        <taxon>Eukaryota</taxon>
        <taxon>Metazoa</taxon>
        <taxon>Spiralia</taxon>
        <taxon>Lophotrochozoa</taxon>
        <taxon>Annelida</taxon>
        <taxon>Polychaeta</taxon>
        <taxon>Sedentaria</taxon>
        <taxon>Canalipalpata</taxon>
        <taxon>Sabellida</taxon>
        <taxon>Oweniida</taxon>
        <taxon>Oweniidae</taxon>
        <taxon>Owenia</taxon>
    </lineage>
</organism>
<protein>
    <submittedName>
        <fullName evidence="3">Uncharacterized protein</fullName>
    </submittedName>
</protein>
<accession>A0A8J1T744</accession>